<keyword evidence="3" id="KW-0540">Nuclease</keyword>
<keyword evidence="3" id="KW-0255">Endonuclease</keyword>
<sequence>MVAVLGINKTPEHPFKNFIDQYLNTWVKVSWAEFIQVADNPQYQKNKFYYFNGEARVEPMSTGSDHSADHALIVMAIGLFVAVNGLALNSKDNCSYRKVGNKEVQPDISYYVGERAQLIPWGTGVIDLETYPAPDLAIEIANSSWADDIGKKRLMYEDLGVKEYWVIDVKNVEILAFAITDLEGVKGSYRITRSQVITGLETALLQEVLRLSRENDHGYVTSWLLTQLQHK</sequence>
<dbReference type="CDD" id="cd06260">
    <property type="entry name" value="DUF820-like"/>
    <property type="match status" value="1"/>
</dbReference>
<dbReference type="SUPFAM" id="SSF52980">
    <property type="entry name" value="Restriction endonuclease-like"/>
    <property type="match status" value="1"/>
</dbReference>
<comment type="caution">
    <text evidence="3">The sequence shown here is derived from an EMBL/GenBank/DDBJ whole genome shotgun (WGS) entry which is preliminary data.</text>
</comment>
<gene>
    <name evidence="3" type="ORF">HC246_16385</name>
</gene>
<dbReference type="GO" id="GO:0004519">
    <property type="term" value="F:endonuclease activity"/>
    <property type="evidence" value="ECO:0007669"/>
    <property type="project" value="UniProtKB-KW"/>
</dbReference>
<dbReference type="InterPro" id="IPR008538">
    <property type="entry name" value="Uma2"/>
</dbReference>
<dbReference type="EMBL" id="JAAVJL010000001">
    <property type="protein sequence ID" value="NMF59552.1"/>
    <property type="molecule type" value="Genomic_DNA"/>
</dbReference>
<organism evidence="3 4">
    <name type="scientific">Pseudanabaena yagii GIHE-NHR1</name>
    <dbReference type="NCBI Taxonomy" id="2722753"/>
    <lineage>
        <taxon>Bacteria</taxon>
        <taxon>Bacillati</taxon>
        <taxon>Cyanobacteriota</taxon>
        <taxon>Cyanophyceae</taxon>
        <taxon>Pseudanabaenales</taxon>
        <taxon>Pseudanabaenaceae</taxon>
        <taxon>Pseudanabaena</taxon>
        <taxon>Pseudanabaena yagii</taxon>
    </lineage>
</organism>
<keyword evidence="1" id="KW-0812">Transmembrane</keyword>
<feature type="domain" description="Putative restriction endonuclease" evidence="2">
    <location>
        <begin position="31"/>
        <end position="178"/>
    </location>
</feature>
<dbReference type="Gene3D" id="3.90.1570.10">
    <property type="entry name" value="tt1808, chain A"/>
    <property type="match status" value="1"/>
</dbReference>
<keyword evidence="1" id="KW-1133">Transmembrane helix</keyword>
<feature type="transmembrane region" description="Helical" evidence="1">
    <location>
        <begin position="70"/>
        <end position="88"/>
    </location>
</feature>
<dbReference type="Proteomes" id="UP000738376">
    <property type="component" value="Unassembled WGS sequence"/>
</dbReference>
<dbReference type="PANTHER" id="PTHR35400:SF1">
    <property type="entry name" value="SLR1083 PROTEIN"/>
    <property type="match status" value="1"/>
</dbReference>
<keyword evidence="4" id="KW-1185">Reference proteome</keyword>
<protein>
    <submittedName>
        <fullName evidence="3">Uma2 family endonuclease</fullName>
    </submittedName>
</protein>
<evidence type="ECO:0000259" key="2">
    <source>
        <dbReference type="Pfam" id="PF05685"/>
    </source>
</evidence>
<dbReference type="InterPro" id="IPR012296">
    <property type="entry name" value="Nuclease_put_TT1808"/>
</dbReference>
<dbReference type="Pfam" id="PF05685">
    <property type="entry name" value="Uma2"/>
    <property type="match status" value="1"/>
</dbReference>
<reference evidence="3 4" key="1">
    <citation type="submission" date="2020-03" db="EMBL/GenBank/DDBJ databases">
        <title>Draft Genome Sequence of 2-Methylisoborneol Producing Pseudanabaena yagii Strain GIHE-NHR1 Isolated from North Han River in South Korea.</title>
        <authorList>
            <person name="Jeong J."/>
        </authorList>
    </citation>
    <scope>NUCLEOTIDE SEQUENCE [LARGE SCALE GENOMIC DNA]</scope>
    <source>
        <strain evidence="3 4">GIHE-NHR1</strain>
    </source>
</reference>
<dbReference type="InterPro" id="IPR011335">
    <property type="entry name" value="Restrct_endonuc-II-like"/>
</dbReference>
<keyword evidence="1" id="KW-0472">Membrane</keyword>
<accession>A0ABX1LTS1</accession>
<evidence type="ECO:0000313" key="4">
    <source>
        <dbReference type="Proteomes" id="UP000738376"/>
    </source>
</evidence>
<keyword evidence="3" id="KW-0378">Hydrolase</keyword>
<name>A0ABX1LTS1_9CYAN</name>
<evidence type="ECO:0000313" key="3">
    <source>
        <dbReference type="EMBL" id="NMF59552.1"/>
    </source>
</evidence>
<evidence type="ECO:0000256" key="1">
    <source>
        <dbReference type="SAM" id="Phobius"/>
    </source>
</evidence>
<proteinExistence type="predicted"/>
<dbReference type="RefSeq" id="WP_169364319.1">
    <property type="nucleotide sequence ID" value="NZ_JAAVJL010000001.1"/>
</dbReference>
<dbReference type="PANTHER" id="PTHR35400">
    <property type="entry name" value="SLR1083 PROTEIN"/>
    <property type="match status" value="1"/>
</dbReference>